<protein>
    <submittedName>
        <fullName evidence="1">Uncharacterized protein</fullName>
    </submittedName>
</protein>
<evidence type="ECO:0000313" key="1">
    <source>
        <dbReference type="EMBL" id="PRP76484.1"/>
    </source>
</evidence>
<keyword evidence="2" id="KW-1185">Reference proteome</keyword>
<dbReference type="InParanoid" id="A0A2P6MXP2"/>
<sequence length="100" mass="12014">MSLEVQLEETQKELENKIDFIRKQMIVIRAFNERFDQLDQTIMIQQTTEQRPESFASLFPPRLHKASTERTNTYKCFAEDYQTEHRRQAFRARASIQSSR</sequence>
<dbReference type="Proteomes" id="UP000241769">
    <property type="component" value="Unassembled WGS sequence"/>
</dbReference>
<reference evidence="1 2" key="1">
    <citation type="journal article" date="2018" name="Genome Biol. Evol.">
        <title>Multiple Roots of Fruiting Body Formation in Amoebozoa.</title>
        <authorList>
            <person name="Hillmann F."/>
            <person name="Forbes G."/>
            <person name="Novohradska S."/>
            <person name="Ferling I."/>
            <person name="Riege K."/>
            <person name="Groth M."/>
            <person name="Westermann M."/>
            <person name="Marz M."/>
            <person name="Spaller T."/>
            <person name="Winckler T."/>
            <person name="Schaap P."/>
            <person name="Glockner G."/>
        </authorList>
    </citation>
    <scope>NUCLEOTIDE SEQUENCE [LARGE SCALE GENOMIC DNA]</scope>
    <source>
        <strain evidence="1 2">Jena</strain>
    </source>
</reference>
<evidence type="ECO:0000313" key="2">
    <source>
        <dbReference type="Proteomes" id="UP000241769"/>
    </source>
</evidence>
<gene>
    <name evidence="1" type="ORF">PROFUN_16933</name>
</gene>
<organism evidence="1 2">
    <name type="scientific">Planoprotostelium fungivorum</name>
    <dbReference type="NCBI Taxonomy" id="1890364"/>
    <lineage>
        <taxon>Eukaryota</taxon>
        <taxon>Amoebozoa</taxon>
        <taxon>Evosea</taxon>
        <taxon>Variosea</taxon>
        <taxon>Cavosteliida</taxon>
        <taxon>Cavosteliaceae</taxon>
        <taxon>Planoprotostelium</taxon>
    </lineage>
</organism>
<proteinExistence type="predicted"/>
<dbReference type="AlphaFoldDB" id="A0A2P6MXP2"/>
<comment type="caution">
    <text evidence="1">The sequence shown here is derived from an EMBL/GenBank/DDBJ whole genome shotgun (WGS) entry which is preliminary data.</text>
</comment>
<accession>A0A2P6MXP2</accession>
<name>A0A2P6MXP2_9EUKA</name>
<dbReference type="EMBL" id="MDYQ01000323">
    <property type="protein sequence ID" value="PRP76484.1"/>
    <property type="molecule type" value="Genomic_DNA"/>
</dbReference>